<comment type="caution">
    <text evidence="3">The sequence shown here is derived from an EMBL/GenBank/DDBJ whole genome shotgun (WGS) entry which is preliminary data.</text>
</comment>
<evidence type="ECO:0000313" key="4">
    <source>
        <dbReference type="Proteomes" id="UP000319514"/>
    </source>
</evidence>
<dbReference type="Proteomes" id="UP000319514">
    <property type="component" value="Unassembled WGS sequence"/>
</dbReference>
<dbReference type="Pfam" id="PF14258">
    <property type="entry name" value="DUF4350"/>
    <property type="match status" value="1"/>
</dbReference>
<keyword evidence="1" id="KW-0812">Transmembrane</keyword>
<sequence length="399" mass="41327">MTTLEAETITGTGTVSRGWVARLRRHRAAAGIGLLVVLAAVVLTVLTGTSAENTTPLDPDNAGPGGARALAEVLQQHGVRVDVVRSEADLLDTGVDAGTTVLVTSTASLSRTTAAHLGRHARGASSIVLLNPGQDVTEGLGLPVDVRAGPVWDAVPAGCDEPSLGRGLEISGGDRVYLPRHYFPPTVSTCFADLGGGVMASVDASASHPRVVLLGSPEALANRSILRADNAAIALRLTGGTDHVLWYVASDLDVPVTDPTSLDALLPRWLGPGLVLGASAVLALMLWRGRRLGRLVVEPLPAVVSATETTRSRSRMYRKAGDRTRAAAVLQAGTRSRLTAYLGLPRGTDPATLAAAVAAVTGRRADEVSAALTRPPADDSSLIALGQLLAALEKEVRRP</sequence>
<dbReference type="EMBL" id="VFOQ01000001">
    <property type="protein sequence ID" value="TQL59269.1"/>
    <property type="molecule type" value="Genomic_DNA"/>
</dbReference>
<accession>A0A542ZG48</accession>
<dbReference type="AlphaFoldDB" id="A0A542ZG48"/>
<reference evidence="3 4" key="1">
    <citation type="submission" date="2019-06" db="EMBL/GenBank/DDBJ databases">
        <title>Sequencing the genomes of 1000 actinobacteria strains.</title>
        <authorList>
            <person name="Klenk H.-P."/>
        </authorList>
    </citation>
    <scope>NUCLEOTIDE SEQUENCE [LARGE SCALE GENOMIC DNA]</scope>
    <source>
        <strain evidence="3 4">DSM 18082</strain>
    </source>
</reference>
<dbReference type="InterPro" id="IPR025646">
    <property type="entry name" value="DUF4350"/>
</dbReference>
<dbReference type="RefSeq" id="WP_141787316.1">
    <property type="nucleotide sequence ID" value="NZ_BAAAKX010000009.1"/>
</dbReference>
<evidence type="ECO:0000259" key="2">
    <source>
        <dbReference type="Pfam" id="PF14258"/>
    </source>
</evidence>
<keyword evidence="4" id="KW-1185">Reference proteome</keyword>
<name>A0A542ZG48_9MICO</name>
<gene>
    <name evidence="3" type="ORF">FB474_0620</name>
</gene>
<evidence type="ECO:0000256" key="1">
    <source>
        <dbReference type="SAM" id="Phobius"/>
    </source>
</evidence>
<keyword evidence="1" id="KW-1133">Transmembrane helix</keyword>
<feature type="domain" description="DUF4350" evidence="2">
    <location>
        <begin position="59"/>
        <end position="238"/>
    </location>
</feature>
<keyword evidence="1" id="KW-0472">Membrane</keyword>
<evidence type="ECO:0000313" key="3">
    <source>
        <dbReference type="EMBL" id="TQL59269.1"/>
    </source>
</evidence>
<dbReference type="OrthoDB" id="5241668at2"/>
<organism evidence="3 4">
    <name type="scientific">Oryzihumus leptocrescens</name>
    <dbReference type="NCBI Taxonomy" id="297536"/>
    <lineage>
        <taxon>Bacteria</taxon>
        <taxon>Bacillati</taxon>
        <taxon>Actinomycetota</taxon>
        <taxon>Actinomycetes</taxon>
        <taxon>Micrococcales</taxon>
        <taxon>Intrasporangiaceae</taxon>
        <taxon>Oryzihumus</taxon>
    </lineage>
</organism>
<protein>
    <submittedName>
        <fullName evidence="3">Uncharacterized protein DUF4350</fullName>
    </submittedName>
</protein>
<proteinExistence type="predicted"/>
<feature type="transmembrane region" description="Helical" evidence="1">
    <location>
        <begin position="28"/>
        <end position="46"/>
    </location>
</feature>